<comment type="caution">
    <text evidence="1">The sequence shown here is derived from an EMBL/GenBank/DDBJ whole genome shotgun (WGS) entry which is preliminary data.</text>
</comment>
<accession>A0AAW8JHL5</accession>
<gene>
    <name evidence="1" type="ORF">RFH51_12515</name>
</gene>
<evidence type="ECO:0000313" key="2">
    <source>
        <dbReference type="Proteomes" id="UP001243195"/>
    </source>
</evidence>
<organism evidence="1 2">
    <name type="scientific">Acinetobacter gerneri</name>
    <dbReference type="NCBI Taxonomy" id="202952"/>
    <lineage>
        <taxon>Bacteria</taxon>
        <taxon>Pseudomonadati</taxon>
        <taxon>Pseudomonadota</taxon>
        <taxon>Gammaproteobacteria</taxon>
        <taxon>Moraxellales</taxon>
        <taxon>Moraxellaceae</taxon>
        <taxon>Acinetobacter</taxon>
    </lineage>
</organism>
<dbReference type="Pfam" id="PF09611">
    <property type="entry name" value="Cas_Csy1"/>
    <property type="match status" value="1"/>
</dbReference>
<protein>
    <submittedName>
        <fullName evidence="1">Type I-F CRISPR-associated protein Csy1</fullName>
    </submittedName>
</protein>
<proteinExistence type="predicted"/>
<dbReference type="InterPro" id="IPR013397">
    <property type="entry name" value="CRISPR-assoc_prot_Csy1"/>
</dbReference>
<dbReference type="EMBL" id="JAVIDA010000017">
    <property type="protein sequence ID" value="MDQ9072281.1"/>
    <property type="molecule type" value="Genomic_DNA"/>
</dbReference>
<name>A0AAW8JHL5_9GAMM</name>
<dbReference type="RefSeq" id="WP_308956710.1">
    <property type="nucleotide sequence ID" value="NZ_JAVICY010000020.1"/>
</dbReference>
<dbReference type="AlphaFoldDB" id="A0AAW8JHL5"/>
<dbReference type="Proteomes" id="UP001243195">
    <property type="component" value="Unassembled WGS sequence"/>
</dbReference>
<sequence length="397" mass="45340">MTSQNSNDNVYQQALAESVHFSAKTINSNIDKSGIRLKNSQKLDLPYISARTLLADNFLIPTDYQANAGKTATYFKVIKAAQLDEDLTEADDEFKQNVAALKPHLKDTFSEFYSAGLEHINVRMRQLLIPKDDQYISISPISAAGVNHYLNQEVDALKEQRKNQGKDSKLKNIQTAVFGIGGANPQNVGSLVRSMQRPIVMGSPTLSHKARLAFQYFYKGFDYQISNAFINRELYIELTIYAHDLEKQSSLTHHLGFAEQEIYAPFSNLKGREKELKTIKKVVSNVLAQGAEILEILKTIEQQLPSQKVLERKSFWSHPEVKILRQGLINPELQQFDDWKELFAEHLAKKISKHSYWQKELENGREKATETKEKIDILLDDVNSKGLFKRRILELLK</sequence>
<reference evidence="1" key="1">
    <citation type="submission" date="2023-08" db="EMBL/GenBank/DDBJ databases">
        <title>Emergence of clinically-relevant ST2 carbapenem-resistant Acinetobacter baumannii strains in hospital sewages in Zhejiang, East of China.</title>
        <authorList>
            <person name="Kaichao C."/>
            <person name="Zhang R."/>
        </authorList>
    </citation>
    <scope>NUCLEOTIDE SEQUENCE</scope>
    <source>
        <strain evidence="1">M-SY-60</strain>
    </source>
</reference>
<evidence type="ECO:0000313" key="1">
    <source>
        <dbReference type="EMBL" id="MDQ9072281.1"/>
    </source>
</evidence>